<evidence type="ECO:0000313" key="3">
    <source>
        <dbReference type="Proteomes" id="UP000649753"/>
    </source>
</evidence>
<keyword evidence="3" id="KW-1185">Reference proteome</keyword>
<dbReference type="AlphaFoldDB" id="A0A927MHE0"/>
<gene>
    <name evidence="2" type="ORF">H4W31_007376</name>
</gene>
<dbReference type="SMART" id="SM00357">
    <property type="entry name" value="CSP"/>
    <property type="match status" value="1"/>
</dbReference>
<dbReference type="InterPro" id="IPR012340">
    <property type="entry name" value="NA-bd_OB-fold"/>
</dbReference>
<dbReference type="RefSeq" id="WP_192770750.1">
    <property type="nucleotide sequence ID" value="NZ_JADBEB010000001.1"/>
</dbReference>
<feature type="domain" description="CSD" evidence="1">
    <location>
        <begin position="1"/>
        <end position="65"/>
    </location>
</feature>
<dbReference type="PROSITE" id="PS51857">
    <property type="entry name" value="CSD_2"/>
    <property type="match status" value="1"/>
</dbReference>
<dbReference type="PRINTS" id="PR00050">
    <property type="entry name" value="COLDSHOCK"/>
</dbReference>
<dbReference type="CDD" id="cd04458">
    <property type="entry name" value="CSP_CDS"/>
    <property type="match status" value="1"/>
</dbReference>
<dbReference type="SUPFAM" id="SSF50249">
    <property type="entry name" value="Nucleic acid-binding proteins"/>
    <property type="match status" value="1"/>
</dbReference>
<sequence length="144" mass="15654">MADGKVLRFDEVRGYGFIAPFGGGEDVFVHANDFGEKRHLVHPGMRVEYEVEAGDRGLKVSTVRIVEDAAAAGPETSVPAAQERLRTAATGDDDGMCDVLAPREFTAEVTETLLQYVPSLTGAQIVQVRQRIVDLARSHGWIEA</sequence>
<evidence type="ECO:0000313" key="2">
    <source>
        <dbReference type="EMBL" id="MBE1491738.1"/>
    </source>
</evidence>
<proteinExistence type="predicted"/>
<organism evidence="2 3">
    <name type="scientific">Plantactinospora soyae</name>
    <dbReference type="NCBI Taxonomy" id="1544732"/>
    <lineage>
        <taxon>Bacteria</taxon>
        <taxon>Bacillati</taxon>
        <taxon>Actinomycetota</taxon>
        <taxon>Actinomycetes</taxon>
        <taxon>Micromonosporales</taxon>
        <taxon>Micromonosporaceae</taxon>
        <taxon>Plantactinospora</taxon>
    </lineage>
</organism>
<accession>A0A927MHE0</accession>
<evidence type="ECO:0000259" key="1">
    <source>
        <dbReference type="PROSITE" id="PS51857"/>
    </source>
</evidence>
<dbReference type="Proteomes" id="UP000649753">
    <property type="component" value="Unassembled WGS sequence"/>
</dbReference>
<dbReference type="Gene3D" id="2.40.50.140">
    <property type="entry name" value="Nucleic acid-binding proteins"/>
    <property type="match status" value="1"/>
</dbReference>
<reference evidence="2" key="1">
    <citation type="submission" date="2020-10" db="EMBL/GenBank/DDBJ databases">
        <title>Sequencing the genomes of 1000 actinobacteria strains.</title>
        <authorList>
            <person name="Klenk H.-P."/>
        </authorList>
    </citation>
    <scope>NUCLEOTIDE SEQUENCE</scope>
    <source>
        <strain evidence="2">DSM 46832</strain>
    </source>
</reference>
<dbReference type="InterPro" id="IPR002059">
    <property type="entry name" value="CSP_DNA-bd"/>
</dbReference>
<dbReference type="Pfam" id="PF00313">
    <property type="entry name" value="CSD"/>
    <property type="match status" value="1"/>
</dbReference>
<dbReference type="InterPro" id="IPR011129">
    <property type="entry name" value="CSD"/>
</dbReference>
<protein>
    <submittedName>
        <fullName evidence="2">Cold shock CspA family protein</fullName>
    </submittedName>
</protein>
<dbReference type="EMBL" id="JADBEB010000001">
    <property type="protein sequence ID" value="MBE1491738.1"/>
    <property type="molecule type" value="Genomic_DNA"/>
</dbReference>
<dbReference type="GO" id="GO:0003676">
    <property type="term" value="F:nucleic acid binding"/>
    <property type="evidence" value="ECO:0007669"/>
    <property type="project" value="InterPro"/>
</dbReference>
<comment type="caution">
    <text evidence="2">The sequence shown here is derived from an EMBL/GenBank/DDBJ whole genome shotgun (WGS) entry which is preliminary data.</text>
</comment>
<name>A0A927MHE0_9ACTN</name>